<dbReference type="Pfam" id="PF19635">
    <property type="entry name" value="DUF6138"/>
    <property type="match status" value="1"/>
</dbReference>
<dbReference type="EMBL" id="LS992241">
    <property type="protein sequence ID" value="SYX83911.1"/>
    <property type="molecule type" value="Genomic_DNA"/>
</dbReference>
<organism evidence="1 2">
    <name type="scientific">Paenibacillus alvei</name>
    <name type="common">Bacillus alvei</name>
    <dbReference type="NCBI Taxonomy" id="44250"/>
    <lineage>
        <taxon>Bacteria</taxon>
        <taxon>Bacillati</taxon>
        <taxon>Bacillota</taxon>
        <taxon>Bacilli</taxon>
        <taxon>Bacillales</taxon>
        <taxon>Paenibacillaceae</taxon>
        <taxon>Paenibacillus</taxon>
    </lineage>
</organism>
<sequence>MLKAYSLFNQEETPLNHAVEAFLNDVWEEVTSIYAKESKRLSEFKDKRSLQAGVKDYLRVAWRKGKFTWANGSIHIDIYEPLSWSDSSYKVEAGAYISELTNELLIEEFFPALCERVERLFLSEELGARFFDYKFEVVLDFEWENSKLSRKHQLINEPKLSQLKQTLEQFIQTKVLSDPPVQPAVDDYFFFARHLVNPDLMKQEVEGIEPLIQRLSDKLKENQERKKEWISRYTYSFKRWAEDYFLPQHFNQTGYYRNEWVLKEEAIPSSVDAGELEFFIYAAVQIGFTEPDNRLKYLELAAQLGSKQAADYLKIGSGKFESTYRGEKVEAHNNDVTKTIDIRILSEEEAAYGEALDYIINLLRQDFPKEYNLKLKSSQKHVLPYKKLAKSKLHRFFANALSYPALFPKVAEYAETAMEEFAWYSDVEPSEKSAMPGTYAVLGLGLYSEDYFSLVSRYMDMVDTEHQMVQDGYPQAFIEAHGVKAEHMPVIVSMLLGGIDEGTKVKNLTIDRPELAEALIEALQDKENYQCEMVVCRIFGSVKKLEGAARKAESPLKERLEQLLALSNC</sequence>
<evidence type="ECO:0000313" key="1">
    <source>
        <dbReference type="EMBL" id="SYX83911.1"/>
    </source>
</evidence>
<accession>A0A383RB86</accession>
<name>A0A383RB86_PAEAL</name>
<evidence type="ECO:0000313" key="2">
    <source>
        <dbReference type="Proteomes" id="UP000304148"/>
    </source>
</evidence>
<dbReference type="AlphaFoldDB" id="A0A383RB86"/>
<dbReference type="InterPro" id="IPR046136">
    <property type="entry name" value="DUF6138"/>
</dbReference>
<gene>
    <name evidence="1" type="ORF">PBLR_12333</name>
</gene>
<reference evidence="2" key="1">
    <citation type="submission" date="2018-08" db="EMBL/GenBank/DDBJ databases">
        <authorList>
            <person name="Chevrot R."/>
        </authorList>
    </citation>
    <scope>NUCLEOTIDE SEQUENCE [LARGE SCALE GENOMIC DNA]</scope>
</reference>
<proteinExistence type="predicted"/>
<dbReference type="Proteomes" id="UP000304148">
    <property type="component" value="Chromosome"/>
</dbReference>
<protein>
    <submittedName>
        <fullName evidence="1">Uncharacterized protein</fullName>
    </submittedName>
</protein>